<dbReference type="EMBL" id="JAOPJF010000004">
    <property type="protein sequence ID" value="KAK1149165.1"/>
    <property type="molecule type" value="Genomic_DNA"/>
</dbReference>
<evidence type="ECO:0000313" key="2">
    <source>
        <dbReference type="Proteomes" id="UP001177260"/>
    </source>
</evidence>
<name>A0ACC3BEA1_9EURO</name>
<organism evidence="1 2">
    <name type="scientific">Aspergillus melleus</name>
    <dbReference type="NCBI Taxonomy" id="138277"/>
    <lineage>
        <taxon>Eukaryota</taxon>
        <taxon>Fungi</taxon>
        <taxon>Dikarya</taxon>
        <taxon>Ascomycota</taxon>
        <taxon>Pezizomycotina</taxon>
        <taxon>Eurotiomycetes</taxon>
        <taxon>Eurotiomycetidae</taxon>
        <taxon>Eurotiales</taxon>
        <taxon>Aspergillaceae</taxon>
        <taxon>Aspergillus</taxon>
        <taxon>Aspergillus subgen. Circumdati</taxon>
    </lineage>
</organism>
<accession>A0ACC3BEA1</accession>
<keyword evidence="1" id="KW-0413">Isomerase</keyword>
<proteinExistence type="predicted"/>
<reference evidence="1 2" key="1">
    <citation type="journal article" date="2023" name="ACS Omega">
        <title>Identification of the Neoaspergillic Acid Biosynthesis Gene Cluster by Establishing an In Vitro CRISPR-Ribonucleoprotein Genetic System in Aspergillus melleus.</title>
        <authorList>
            <person name="Yuan B."/>
            <person name="Grau M.F."/>
            <person name="Murata R.M."/>
            <person name="Torok T."/>
            <person name="Venkateswaran K."/>
            <person name="Stajich J.E."/>
            <person name="Wang C.C.C."/>
        </authorList>
    </citation>
    <scope>NUCLEOTIDE SEQUENCE [LARGE SCALE GENOMIC DNA]</scope>
    <source>
        <strain evidence="1 2">IMV 1140</strain>
    </source>
</reference>
<dbReference type="EC" id="5.2.1.8" evidence="1"/>
<comment type="caution">
    <text evidence="1">The sequence shown here is derived from an EMBL/GenBank/DDBJ whole genome shotgun (WGS) entry which is preliminary data.</text>
</comment>
<sequence>MSGVQPVAVYTLRIPPGGTLLPAVPDAAAMLRVSMAAVDPDEEPDFDDGSNKRPRATLKIIRAPPGMDLGDSDDDWEDDDEEDSDDEEVNGGPSDKEKARKLKELAALKEAMEESEDEDEDDDEEEFDLKAAISKLVKGKAPATDDDDEDDESEEGVDLEETVVCTLDPAQTYQQPLDLTISEDERVFFKVTGTHTIYLTGNFVMPLDEGRGPYDSDEESDEDDYDLSPDEAELDLGDLMDEDDEDDELDGLENPRITEVESEEEAPKLVAAKGKGKNKRAAETEEDAGLDDLMAKSAKKGEEALSKKQQKKQKKNNGDAAPVEEKKDAKEGKKVQFAKNLEQGPTPSAQDKKPAEATGTLGVKEIKGVKMDDKKLGKGVAAKSGNTVAMRYIGKLEDGKVFDANKKGKPFTFKLGKGEVIKGWDIGVAGMAVGGERRISIPPQMAYGKKALPGIPANSKLIFDVKLLEIK</sequence>
<dbReference type="Proteomes" id="UP001177260">
    <property type="component" value="Unassembled WGS sequence"/>
</dbReference>
<evidence type="ECO:0000313" key="1">
    <source>
        <dbReference type="EMBL" id="KAK1149165.1"/>
    </source>
</evidence>
<protein>
    <submittedName>
        <fullName evidence="1">Peptidylprolyl isomerase fpr3</fullName>
        <ecNumber evidence="1">5.2.1.8</ecNumber>
    </submittedName>
</protein>
<keyword evidence="2" id="KW-1185">Reference proteome</keyword>
<gene>
    <name evidence="1" type="primary">FPR3</name>
    <name evidence="1" type="ORF">N8T08_006385</name>
</gene>